<keyword evidence="3" id="KW-1185">Reference proteome</keyword>
<feature type="compositionally biased region" description="Polar residues" evidence="1">
    <location>
        <begin position="188"/>
        <end position="200"/>
    </location>
</feature>
<dbReference type="EMBL" id="JARKIE010000093">
    <property type="protein sequence ID" value="KAJ7686857.1"/>
    <property type="molecule type" value="Genomic_DNA"/>
</dbReference>
<sequence>MLSRERGIIAAALAVIEDPSYAVEFPDHIANWDPLVSSVSAVREALKIRGRSALQFTFMLSVTAVCGGPFTPGLYGMLEGCLLSEDIFLAITKKIPKRKGVGLVATSNDTVSSAWYIFVGALFDATGLTVITEWIKGLFIPLVRAAIAAYNIFRPSKKAKKTGGTTSPEVRVLQRLRKTLMGQKALKAQNSNSDAQTPPASDTEDEGDDKEGDDDLDAAFAPGHLHSPFATTKPSRMIISHMDSEASRAPKRKMAPDDDDLPLAQPRSSFAPSTALSIPADSSHRSLSMPQDRPSGDLGNLSSSFDLKLHL</sequence>
<proteinExistence type="predicted"/>
<feature type="region of interest" description="Disordered" evidence="1">
    <location>
        <begin position="185"/>
        <end position="311"/>
    </location>
</feature>
<dbReference type="Proteomes" id="UP001221757">
    <property type="component" value="Unassembled WGS sequence"/>
</dbReference>
<evidence type="ECO:0000256" key="1">
    <source>
        <dbReference type="SAM" id="MobiDB-lite"/>
    </source>
</evidence>
<evidence type="ECO:0000313" key="3">
    <source>
        <dbReference type="Proteomes" id="UP001221757"/>
    </source>
</evidence>
<evidence type="ECO:0000313" key="2">
    <source>
        <dbReference type="EMBL" id="KAJ7686857.1"/>
    </source>
</evidence>
<organism evidence="2 3">
    <name type="scientific">Mycena rosella</name>
    <name type="common">Pink bonnet</name>
    <name type="synonym">Agaricus rosellus</name>
    <dbReference type="NCBI Taxonomy" id="1033263"/>
    <lineage>
        <taxon>Eukaryota</taxon>
        <taxon>Fungi</taxon>
        <taxon>Dikarya</taxon>
        <taxon>Basidiomycota</taxon>
        <taxon>Agaricomycotina</taxon>
        <taxon>Agaricomycetes</taxon>
        <taxon>Agaricomycetidae</taxon>
        <taxon>Agaricales</taxon>
        <taxon>Marasmiineae</taxon>
        <taxon>Mycenaceae</taxon>
        <taxon>Mycena</taxon>
    </lineage>
</organism>
<dbReference type="AlphaFoldDB" id="A0AAD7DAT6"/>
<feature type="compositionally biased region" description="Acidic residues" evidence="1">
    <location>
        <begin position="202"/>
        <end position="217"/>
    </location>
</feature>
<protein>
    <submittedName>
        <fullName evidence="2">Uncharacterized protein</fullName>
    </submittedName>
</protein>
<gene>
    <name evidence="2" type="ORF">B0H17DRAFT_1071326</name>
</gene>
<name>A0AAD7DAT6_MYCRO</name>
<feature type="compositionally biased region" description="Polar residues" evidence="1">
    <location>
        <begin position="266"/>
        <end position="276"/>
    </location>
</feature>
<reference evidence="2" key="1">
    <citation type="submission" date="2023-03" db="EMBL/GenBank/DDBJ databases">
        <title>Massive genome expansion in bonnet fungi (Mycena s.s.) driven by repeated elements and novel gene families across ecological guilds.</title>
        <authorList>
            <consortium name="Lawrence Berkeley National Laboratory"/>
            <person name="Harder C.B."/>
            <person name="Miyauchi S."/>
            <person name="Viragh M."/>
            <person name="Kuo A."/>
            <person name="Thoen E."/>
            <person name="Andreopoulos B."/>
            <person name="Lu D."/>
            <person name="Skrede I."/>
            <person name="Drula E."/>
            <person name="Henrissat B."/>
            <person name="Morin E."/>
            <person name="Kohler A."/>
            <person name="Barry K."/>
            <person name="LaButti K."/>
            <person name="Morin E."/>
            <person name="Salamov A."/>
            <person name="Lipzen A."/>
            <person name="Mereny Z."/>
            <person name="Hegedus B."/>
            <person name="Baldrian P."/>
            <person name="Stursova M."/>
            <person name="Weitz H."/>
            <person name="Taylor A."/>
            <person name="Grigoriev I.V."/>
            <person name="Nagy L.G."/>
            <person name="Martin F."/>
            <person name="Kauserud H."/>
        </authorList>
    </citation>
    <scope>NUCLEOTIDE SEQUENCE</scope>
    <source>
        <strain evidence="2">CBHHK067</strain>
    </source>
</reference>
<accession>A0AAD7DAT6</accession>
<comment type="caution">
    <text evidence="2">The sequence shown here is derived from an EMBL/GenBank/DDBJ whole genome shotgun (WGS) entry which is preliminary data.</text>
</comment>